<name>A0ABY3Q934_9PSED</name>
<evidence type="ECO:0000259" key="1">
    <source>
        <dbReference type="Pfam" id="PF01965"/>
    </source>
</evidence>
<dbReference type="PANTHER" id="PTHR43130:SF2">
    <property type="entry name" value="DJ-1_PFPI DOMAIN-CONTAINING PROTEIN"/>
    <property type="match status" value="1"/>
</dbReference>
<proteinExistence type="predicted"/>
<dbReference type="InterPro" id="IPR029062">
    <property type="entry name" value="Class_I_gatase-like"/>
</dbReference>
<gene>
    <name evidence="2" type="ORF">KJY40_10535</name>
</gene>
<reference evidence="2 3" key="1">
    <citation type="journal article" date="2022" name="Int. J. Syst. Evol. Microbiol.">
        <title>Pseudomonas fitomaticsae sp. nov., isolated at Marimurtra Botanical Garden in Blanes, Catalonia, Spain.</title>
        <authorList>
            <person name="Atanasov K.E."/>
            <person name="Galbis D.M."/>
            <person name="Cornado D."/>
            <person name="Serpico A."/>
            <person name="Sanchez G."/>
            <person name="Bosch M."/>
            <person name="Ferrer A."/>
            <person name="Altabella T."/>
        </authorList>
    </citation>
    <scope>NUCLEOTIDE SEQUENCE [LARGE SCALE GENOMIC DNA]</scope>
    <source>
        <strain evidence="2 3">FIT81</strain>
    </source>
</reference>
<dbReference type="CDD" id="cd03139">
    <property type="entry name" value="GATase1_PfpI_2"/>
    <property type="match status" value="1"/>
</dbReference>
<organism evidence="2 3">
    <name type="scientific">Pseudomonas fitomaticsae</name>
    <dbReference type="NCBI Taxonomy" id="2837969"/>
    <lineage>
        <taxon>Bacteria</taxon>
        <taxon>Pseudomonadati</taxon>
        <taxon>Pseudomonadota</taxon>
        <taxon>Gammaproteobacteria</taxon>
        <taxon>Pseudomonadales</taxon>
        <taxon>Pseudomonadaceae</taxon>
        <taxon>Pseudomonas</taxon>
    </lineage>
</organism>
<dbReference type="Pfam" id="PF01965">
    <property type="entry name" value="DJ-1_PfpI"/>
    <property type="match status" value="1"/>
</dbReference>
<dbReference type="Gene3D" id="3.40.50.880">
    <property type="match status" value="1"/>
</dbReference>
<dbReference type="Proteomes" id="UP001162907">
    <property type="component" value="Chromosome"/>
</dbReference>
<evidence type="ECO:0000313" key="2">
    <source>
        <dbReference type="EMBL" id="UFQ02104.1"/>
    </source>
</evidence>
<keyword evidence="3" id="KW-1185">Reference proteome</keyword>
<accession>A0ABY3Q934</accession>
<protein>
    <submittedName>
        <fullName evidence="2">DJ-1/PfpI family protein</fullName>
    </submittedName>
</protein>
<dbReference type="SUPFAM" id="SSF52317">
    <property type="entry name" value="Class I glutamine amidotransferase-like"/>
    <property type="match status" value="1"/>
</dbReference>
<dbReference type="RefSeq" id="WP_230736603.1">
    <property type="nucleotide sequence ID" value="NZ_CP075567.1"/>
</dbReference>
<sequence length="228" mass="24138">MALQIGFLLFPQVQQLDLTGPYDVLASLPDVQVHLIWKDLVPVTASTELVLKPTTTFDDCPALDVICVPGGAGVGPLMEDEQTLAFIKAQAAQARYVTSVCTGSLVLGAAGLLQGKRATTHWAYHDLLPTLGAIPVKDRVVRDGNLFTGGGITAGIDFALTLAQELVGVDTAQLVQLQLEYAPAPPFDSGSPDTAPSAVVEEARKRAAPSLKLRTEITERAAAKLNLR</sequence>
<dbReference type="InterPro" id="IPR002818">
    <property type="entry name" value="DJ-1/PfpI"/>
</dbReference>
<dbReference type="PANTHER" id="PTHR43130">
    <property type="entry name" value="ARAC-FAMILY TRANSCRIPTIONAL REGULATOR"/>
    <property type="match status" value="1"/>
</dbReference>
<evidence type="ECO:0000313" key="3">
    <source>
        <dbReference type="Proteomes" id="UP001162907"/>
    </source>
</evidence>
<feature type="domain" description="DJ-1/PfpI" evidence="1">
    <location>
        <begin position="5"/>
        <end position="164"/>
    </location>
</feature>
<dbReference type="InterPro" id="IPR052158">
    <property type="entry name" value="INH-QAR"/>
</dbReference>
<dbReference type="EMBL" id="CP075567">
    <property type="protein sequence ID" value="UFQ02104.1"/>
    <property type="molecule type" value="Genomic_DNA"/>
</dbReference>